<accession>X1RVG0</accession>
<reference evidence="1" key="1">
    <citation type="journal article" date="2014" name="Front. Microbiol.">
        <title>High frequency of phylogenetically diverse reductive dehalogenase-homologous genes in deep subseafloor sedimentary metagenomes.</title>
        <authorList>
            <person name="Kawai M."/>
            <person name="Futagami T."/>
            <person name="Toyoda A."/>
            <person name="Takaki Y."/>
            <person name="Nishi S."/>
            <person name="Hori S."/>
            <person name="Arai W."/>
            <person name="Tsubouchi T."/>
            <person name="Morono Y."/>
            <person name="Uchiyama I."/>
            <person name="Ito T."/>
            <person name="Fujiyama A."/>
            <person name="Inagaki F."/>
            <person name="Takami H."/>
        </authorList>
    </citation>
    <scope>NUCLEOTIDE SEQUENCE</scope>
    <source>
        <strain evidence="1">Expedition CK06-06</strain>
    </source>
</reference>
<dbReference type="SUPFAM" id="SSF56935">
    <property type="entry name" value="Porins"/>
    <property type="match status" value="1"/>
</dbReference>
<organism evidence="1">
    <name type="scientific">marine sediment metagenome</name>
    <dbReference type="NCBI Taxonomy" id="412755"/>
    <lineage>
        <taxon>unclassified sequences</taxon>
        <taxon>metagenomes</taxon>
        <taxon>ecological metagenomes</taxon>
    </lineage>
</organism>
<comment type="caution">
    <text evidence="1">The sequence shown here is derived from an EMBL/GenBank/DDBJ whole genome shotgun (WGS) entry which is preliminary data.</text>
</comment>
<sequence>MNAGALENDNITSDLYSSSIQSWFGRVNYTFKDRYLLTASMRRDGASLFTEENKWANFPGLSAGWNIHNEDFWTITSISALKLRASWGKTGKIR</sequence>
<dbReference type="EMBL" id="BARW01002391">
    <property type="protein sequence ID" value="GAI70931.1"/>
    <property type="molecule type" value="Genomic_DNA"/>
</dbReference>
<name>X1RVG0_9ZZZZ</name>
<evidence type="ECO:0000313" key="1">
    <source>
        <dbReference type="EMBL" id="GAI70931.1"/>
    </source>
</evidence>
<feature type="non-terminal residue" evidence="1">
    <location>
        <position position="94"/>
    </location>
</feature>
<gene>
    <name evidence="1" type="ORF">S12H4_06710</name>
</gene>
<evidence type="ECO:0008006" key="2">
    <source>
        <dbReference type="Google" id="ProtNLM"/>
    </source>
</evidence>
<dbReference type="AlphaFoldDB" id="X1RVG0"/>
<proteinExistence type="predicted"/>
<protein>
    <recommendedName>
        <fullName evidence="2">TonB-dependent receptor-like beta-barrel domain-containing protein</fullName>
    </recommendedName>
</protein>